<dbReference type="Proteomes" id="UP000256970">
    <property type="component" value="Unassembled WGS sequence"/>
</dbReference>
<protein>
    <submittedName>
        <fullName evidence="1">Uncharacterized protein</fullName>
    </submittedName>
</protein>
<proteinExistence type="predicted"/>
<name>A0A383VU76_TETOB</name>
<keyword evidence="2" id="KW-1185">Reference proteome</keyword>
<gene>
    <name evidence="1" type="ORF">BQ4739_LOCUS8817</name>
</gene>
<dbReference type="AlphaFoldDB" id="A0A383VU76"/>
<sequence length="514" mass="56622">MAAHGCCIQVLATWRSKWQAKVAGLPPGSDTGVVELEDLDVAMLADLIVRAFGCYYMGQCDLIGQLFIDYAEKNFKLLATKAKGLLVQEMDRTVGALLAPTTELVSRMEGQMSDPYAQWLAALGNLDPATTSDPSLGRADWWIKHCRQVARAAERTCYAVDQFSIGCDVTNCPHLECLCEGFAGDGTVPAAPGTDVVRVHALMTAFYKVYSTKQLVVEAMQAMSAIMEVRDIMVKLSSSNDNSTHVGQTWKDLMGSNIPMIWETLANAQKLIRVIQRFPALVTSIQQLPKLMPALLRAVEGAREAASLLSSADHASTTLQNCQKLDYSSCHLDDVWTNIGEHAPVIPYDGEMTPDRAASETPGTSTSNNTVIIEQSPDHRRTATAALDYNALVGLVSYERYMLEITKQHLDNIRATMDAWGGGRGRGAFKAPQITTKGIDLVSYNRWFDIILDIPQLSSKTVKLLGMKFDVPVIRSYKRYTYNIPQPNQHVPVVAAKIYFQDMCCSSSWVCKSC</sequence>
<accession>A0A383VU76</accession>
<evidence type="ECO:0000313" key="2">
    <source>
        <dbReference type="Proteomes" id="UP000256970"/>
    </source>
</evidence>
<dbReference type="EMBL" id="FNXT01000860">
    <property type="protein sequence ID" value="SZX68470.1"/>
    <property type="molecule type" value="Genomic_DNA"/>
</dbReference>
<organism evidence="1 2">
    <name type="scientific">Tetradesmus obliquus</name>
    <name type="common">Green alga</name>
    <name type="synonym">Acutodesmus obliquus</name>
    <dbReference type="NCBI Taxonomy" id="3088"/>
    <lineage>
        <taxon>Eukaryota</taxon>
        <taxon>Viridiplantae</taxon>
        <taxon>Chlorophyta</taxon>
        <taxon>core chlorophytes</taxon>
        <taxon>Chlorophyceae</taxon>
        <taxon>CS clade</taxon>
        <taxon>Sphaeropleales</taxon>
        <taxon>Scenedesmaceae</taxon>
        <taxon>Tetradesmus</taxon>
    </lineage>
</organism>
<reference evidence="1 2" key="1">
    <citation type="submission" date="2016-10" db="EMBL/GenBank/DDBJ databases">
        <authorList>
            <person name="Cai Z."/>
        </authorList>
    </citation>
    <scope>NUCLEOTIDE SEQUENCE [LARGE SCALE GENOMIC DNA]</scope>
</reference>
<evidence type="ECO:0000313" key="1">
    <source>
        <dbReference type="EMBL" id="SZX68470.1"/>
    </source>
</evidence>